<evidence type="ECO:0000256" key="1">
    <source>
        <dbReference type="SAM" id="SignalP"/>
    </source>
</evidence>
<feature type="chain" id="PRO_5037942330" evidence="1">
    <location>
        <begin position="19"/>
        <end position="254"/>
    </location>
</feature>
<evidence type="ECO:0000313" key="3">
    <source>
        <dbReference type="Proteomes" id="UP000791440"/>
    </source>
</evidence>
<accession>A0A921Z054</accession>
<dbReference type="InterPro" id="IPR038606">
    <property type="entry name" value="To_sf"/>
</dbReference>
<keyword evidence="3" id="KW-1185">Reference proteome</keyword>
<evidence type="ECO:0000313" key="2">
    <source>
        <dbReference type="EMBL" id="KAG6447857.1"/>
    </source>
</evidence>
<dbReference type="AlphaFoldDB" id="A0A921Z054"/>
<protein>
    <submittedName>
        <fullName evidence="2">Uncharacterized protein</fullName>
    </submittedName>
</protein>
<keyword evidence="1" id="KW-0732">Signal</keyword>
<proteinExistence type="predicted"/>
<gene>
    <name evidence="2" type="ORF">O3G_MSEX005233</name>
</gene>
<dbReference type="Proteomes" id="UP000791440">
    <property type="component" value="Unassembled WGS sequence"/>
</dbReference>
<name>A0A921Z054_MANSE</name>
<dbReference type="Gene3D" id="3.15.10.30">
    <property type="entry name" value="Haemolymph juvenile hormone binding protein"/>
    <property type="match status" value="1"/>
</dbReference>
<feature type="signal peptide" evidence="1">
    <location>
        <begin position="1"/>
        <end position="18"/>
    </location>
</feature>
<sequence>MYLKIFVVLLQFLCVNFAKDLRSKPDRYIITCHTTDFECFKRQFLGLRDHVLLGNEKLGIGTYEHFRYKYGGSGTCIKLSGIEESELVAISMDSLHKEYSIIIEMPLRIVQVNNESKPCTKPNKAFEGVGAHSGPLRRFSGNATVQITYPYTLPKKKGEVHMNLSNENIDVILDIPDLSHFNKNSKLESRLYEWSEWAYHVVQHTDVAQKVVMPFTTNLRTVMDRLPLHRFILLYPEEEYSSLQFMYTGKTVAD</sequence>
<reference evidence="2" key="1">
    <citation type="journal article" date="2016" name="Insect Biochem. Mol. Biol.">
        <title>Multifaceted biological insights from a draft genome sequence of the tobacco hornworm moth, Manduca sexta.</title>
        <authorList>
            <person name="Kanost M.R."/>
            <person name="Arrese E.L."/>
            <person name="Cao X."/>
            <person name="Chen Y.R."/>
            <person name="Chellapilla S."/>
            <person name="Goldsmith M.R."/>
            <person name="Grosse-Wilde E."/>
            <person name="Heckel D.G."/>
            <person name="Herndon N."/>
            <person name="Jiang H."/>
            <person name="Papanicolaou A."/>
            <person name="Qu J."/>
            <person name="Soulages J.L."/>
            <person name="Vogel H."/>
            <person name="Walters J."/>
            <person name="Waterhouse R.M."/>
            <person name="Ahn S.J."/>
            <person name="Almeida F.C."/>
            <person name="An C."/>
            <person name="Aqrawi P."/>
            <person name="Bretschneider A."/>
            <person name="Bryant W.B."/>
            <person name="Bucks S."/>
            <person name="Chao H."/>
            <person name="Chevignon G."/>
            <person name="Christen J.M."/>
            <person name="Clarke D.F."/>
            <person name="Dittmer N.T."/>
            <person name="Ferguson L.C.F."/>
            <person name="Garavelou S."/>
            <person name="Gordon K.H.J."/>
            <person name="Gunaratna R.T."/>
            <person name="Han Y."/>
            <person name="Hauser F."/>
            <person name="He Y."/>
            <person name="Heidel-Fischer H."/>
            <person name="Hirsh A."/>
            <person name="Hu Y."/>
            <person name="Jiang H."/>
            <person name="Kalra D."/>
            <person name="Klinner C."/>
            <person name="Konig C."/>
            <person name="Kovar C."/>
            <person name="Kroll A.R."/>
            <person name="Kuwar S.S."/>
            <person name="Lee S.L."/>
            <person name="Lehman R."/>
            <person name="Li K."/>
            <person name="Li Z."/>
            <person name="Liang H."/>
            <person name="Lovelace S."/>
            <person name="Lu Z."/>
            <person name="Mansfield J.H."/>
            <person name="McCulloch K.J."/>
            <person name="Mathew T."/>
            <person name="Morton B."/>
            <person name="Muzny D.M."/>
            <person name="Neunemann D."/>
            <person name="Ongeri F."/>
            <person name="Pauchet Y."/>
            <person name="Pu L.L."/>
            <person name="Pyrousis I."/>
            <person name="Rao X.J."/>
            <person name="Redding A."/>
            <person name="Roesel C."/>
            <person name="Sanchez-Gracia A."/>
            <person name="Schaack S."/>
            <person name="Shukla A."/>
            <person name="Tetreau G."/>
            <person name="Wang Y."/>
            <person name="Xiong G.H."/>
            <person name="Traut W."/>
            <person name="Walsh T.K."/>
            <person name="Worley K.C."/>
            <person name="Wu D."/>
            <person name="Wu W."/>
            <person name="Wu Y.Q."/>
            <person name="Zhang X."/>
            <person name="Zou Z."/>
            <person name="Zucker H."/>
            <person name="Briscoe A.D."/>
            <person name="Burmester T."/>
            <person name="Clem R.J."/>
            <person name="Feyereisen R."/>
            <person name="Grimmelikhuijzen C.J.P."/>
            <person name="Hamodrakas S.J."/>
            <person name="Hansson B.S."/>
            <person name="Huguet E."/>
            <person name="Jermiin L.S."/>
            <person name="Lan Q."/>
            <person name="Lehman H.K."/>
            <person name="Lorenzen M."/>
            <person name="Merzendorfer H."/>
            <person name="Michalopoulos I."/>
            <person name="Morton D.B."/>
            <person name="Muthukrishnan S."/>
            <person name="Oakeshott J.G."/>
            <person name="Palmer W."/>
            <person name="Park Y."/>
            <person name="Passarelli A.L."/>
            <person name="Rozas J."/>
            <person name="Schwartz L.M."/>
            <person name="Smith W."/>
            <person name="Southgate A."/>
            <person name="Vilcinskas A."/>
            <person name="Vogt R."/>
            <person name="Wang P."/>
            <person name="Werren J."/>
            <person name="Yu X.Q."/>
            <person name="Zhou J.J."/>
            <person name="Brown S.J."/>
            <person name="Scherer S.E."/>
            <person name="Richards S."/>
            <person name="Blissard G.W."/>
        </authorList>
    </citation>
    <scope>NUCLEOTIDE SEQUENCE</scope>
</reference>
<comment type="caution">
    <text evidence="2">The sequence shown here is derived from an EMBL/GenBank/DDBJ whole genome shotgun (WGS) entry which is preliminary data.</text>
</comment>
<organism evidence="2 3">
    <name type="scientific">Manduca sexta</name>
    <name type="common">Tobacco hawkmoth</name>
    <name type="synonym">Tobacco hornworm</name>
    <dbReference type="NCBI Taxonomy" id="7130"/>
    <lineage>
        <taxon>Eukaryota</taxon>
        <taxon>Metazoa</taxon>
        <taxon>Ecdysozoa</taxon>
        <taxon>Arthropoda</taxon>
        <taxon>Hexapoda</taxon>
        <taxon>Insecta</taxon>
        <taxon>Pterygota</taxon>
        <taxon>Neoptera</taxon>
        <taxon>Endopterygota</taxon>
        <taxon>Lepidoptera</taxon>
        <taxon>Glossata</taxon>
        <taxon>Ditrysia</taxon>
        <taxon>Bombycoidea</taxon>
        <taxon>Sphingidae</taxon>
        <taxon>Sphinginae</taxon>
        <taxon>Sphingini</taxon>
        <taxon>Manduca</taxon>
    </lineage>
</organism>
<dbReference type="EMBL" id="JH668350">
    <property type="protein sequence ID" value="KAG6447857.1"/>
    <property type="molecule type" value="Genomic_DNA"/>
</dbReference>
<reference evidence="2" key="2">
    <citation type="submission" date="2020-12" db="EMBL/GenBank/DDBJ databases">
        <authorList>
            <person name="Kanost M."/>
        </authorList>
    </citation>
    <scope>NUCLEOTIDE SEQUENCE</scope>
</reference>